<dbReference type="InterPro" id="IPR033010">
    <property type="entry name" value="Cdc20/Fizzy"/>
</dbReference>
<feature type="compositionally biased region" description="Low complexity" evidence="3">
    <location>
        <begin position="33"/>
        <end position="45"/>
    </location>
</feature>
<sequence>MSSCSESRLRKKAIEHGVKIQLCVSDGYLELNPSPRSPLSSPDSPNMGNLSPSIDSSPGLASKVVSKRQVQKKPRQRSCSESKKVLLKKEYLKKSVILKGKDLGSPSKKQDRFIPNRSTTNMEYAYFKIFGEDCSLSQQGNCMYRQVLTPPEPAMFSFRTKEKAVSASGLETELFAHVYSITRSISLSPEKVLEAPDILTDFNLHLLDWSSTPLLAVALDKQLHLWDSQDEKAMHLLELSDEGYICSVKWATTDPILAVGLNSGSVEV</sequence>
<evidence type="ECO:0000313" key="5">
    <source>
        <dbReference type="RefSeq" id="XP_022242648.1"/>
    </source>
</evidence>
<accession>A0ABM1SG93</accession>
<keyword evidence="4" id="KW-1185">Reference proteome</keyword>
<reference evidence="5" key="1">
    <citation type="submission" date="2025-08" db="UniProtKB">
        <authorList>
            <consortium name="RefSeq"/>
        </authorList>
    </citation>
    <scope>IDENTIFICATION</scope>
    <source>
        <tissue evidence="5">Muscle</tissue>
    </source>
</reference>
<gene>
    <name evidence="5" type="primary">LOC111085955</name>
</gene>
<feature type="compositionally biased region" description="Basic residues" evidence="3">
    <location>
        <begin position="65"/>
        <end position="76"/>
    </location>
</feature>
<evidence type="ECO:0000256" key="2">
    <source>
        <dbReference type="ARBA" id="ARBA00022737"/>
    </source>
</evidence>
<keyword evidence="1" id="KW-0853">WD repeat</keyword>
<feature type="region of interest" description="Disordered" evidence="3">
    <location>
        <begin position="33"/>
        <end position="82"/>
    </location>
</feature>
<protein>
    <submittedName>
        <fullName evidence="5">Cell division cycle 20.1, cofactor of APC complex-like isoform X1</fullName>
    </submittedName>
</protein>
<dbReference type="SUPFAM" id="SSF117289">
    <property type="entry name" value="Nucleoporin domain"/>
    <property type="match status" value="1"/>
</dbReference>
<evidence type="ECO:0000256" key="1">
    <source>
        <dbReference type="ARBA" id="ARBA00022574"/>
    </source>
</evidence>
<dbReference type="Proteomes" id="UP000694941">
    <property type="component" value="Unplaced"/>
</dbReference>
<dbReference type="PANTHER" id="PTHR19918">
    <property type="entry name" value="CELL DIVISION CYCLE 20 CDC20 FIZZY -RELATED"/>
    <property type="match status" value="1"/>
</dbReference>
<evidence type="ECO:0000313" key="4">
    <source>
        <dbReference type="Proteomes" id="UP000694941"/>
    </source>
</evidence>
<evidence type="ECO:0000256" key="3">
    <source>
        <dbReference type="SAM" id="MobiDB-lite"/>
    </source>
</evidence>
<dbReference type="Gene3D" id="2.130.10.10">
    <property type="entry name" value="YVTN repeat-like/Quinoprotein amine dehydrogenase"/>
    <property type="match status" value="1"/>
</dbReference>
<dbReference type="InterPro" id="IPR015943">
    <property type="entry name" value="WD40/YVTN_repeat-like_dom_sf"/>
</dbReference>
<proteinExistence type="predicted"/>
<name>A0ABM1SG93_LIMPO</name>
<dbReference type="PANTHER" id="PTHR19918:SF52">
    <property type="entry name" value="PROTEIN CORTEX"/>
    <property type="match status" value="1"/>
</dbReference>
<feature type="compositionally biased region" description="Polar residues" evidence="3">
    <location>
        <begin position="46"/>
        <end position="56"/>
    </location>
</feature>
<dbReference type="RefSeq" id="XP_022242648.1">
    <property type="nucleotide sequence ID" value="XM_022386940.1"/>
</dbReference>
<dbReference type="GeneID" id="111085955"/>
<organism evidence="4 5">
    <name type="scientific">Limulus polyphemus</name>
    <name type="common">Atlantic horseshoe crab</name>
    <dbReference type="NCBI Taxonomy" id="6850"/>
    <lineage>
        <taxon>Eukaryota</taxon>
        <taxon>Metazoa</taxon>
        <taxon>Ecdysozoa</taxon>
        <taxon>Arthropoda</taxon>
        <taxon>Chelicerata</taxon>
        <taxon>Merostomata</taxon>
        <taxon>Xiphosura</taxon>
        <taxon>Limulidae</taxon>
        <taxon>Limulus</taxon>
    </lineage>
</organism>
<keyword evidence="2" id="KW-0677">Repeat</keyword>